<dbReference type="InterPro" id="IPR046528">
    <property type="entry name" value="DUF6593"/>
</dbReference>
<dbReference type="AlphaFoldDB" id="A0A0C3S938"/>
<reference evidence="2 3" key="1">
    <citation type="journal article" date="2014" name="PLoS Genet.">
        <title>Analysis of the Phlebiopsis gigantea genome, transcriptome and secretome provides insight into its pioneer colonization strategies of wood.</title>
        <authorList>
            <person name="Hori C."/>
            <person name="Ishida T."/>
            <person name="Igarashi K."/>
            <person name="Samejima M."/>
            <person name="Suzuki H."/>
            <person name="Master E."/>
            <person name="Ferreira P."/>
            <person name="Ruiz-Duenas F.J."/>
            <person name="Held B."/>
            <person name="Canessa P."/>
            <person name="Larrondo L.F."/>
            <person name="Schmoll M."/>
            <person name="Druzhinina I.S."/>
            <person name="Kubicek C.P."/>
            <person name="Gaskell J.A."/>
            <person name="Kersten P."/>
            <person name="St John F."/>
            <person name="Glasner J."/>
            <person name="Sabat G."/>
            <person name="Splinter BonDurant S."/>
            <person name="Syed K."/>
            <person name="Yadav J."/>
            <person name="Mgbeahuruike A.C."/>
            <person name="Kovalchuk A."/>
            <person name="Asiegbu F.O."/>
            <person name="Lackner G."/>
            <person name="Hoffmeister D."/>
            <person name="Rencoret J."/>
            <person name="Gutierrez A."/>
            <person name="Sun H."/>
            <person name="Lindquist E."/>
            <person name="Barry K."/>
            <person name="Riley R."/>
            <person name="Grigoriev I.V."/>
            <person name="Henrissat B."/>
            <person name="Kues U."/>
            <person name="Berka R.M."/>
            <person name="Martinez A.T."/>
            <person name="Covert S.F."/>
            <person name="Blanchette R.A."/>
            <person name="Cullen D."/>
        </authorList>
    </citation>
    <scope>NUCLEOTIDE SEQUENCE [LARGE SCALE GENOMIC DNA]</scope>
    <source>
        <strain evidence="2 3">11061_1 CR5-6</strain>
    </source>
</reference>
<dbReference type="Proteomes" id="UP000053257">
    <property type="component" value="Unassembled WGS sequence"/>
</dbReference>
<evidence type="ECO:0000313" key="2">
    <source>
        <dbReference type="EMBL" id="KIP07967.1"/>
    </source>
</evidence>
<organism evidence="2 3">
    <name type="scientific">Phlebiopsis gigantea (strain 11061_1 CR5-6)</name>
    <name type="common">White-rot fungus</name>
    <name type="synonym">Peniophora gigantea</name>
    <dbReference type="NCBI Taxonomy" id="745531"/>
    <lineage>
        <taxon>Eukaryota</taxon>
        <taxon>Fungi</taxon>
        <taxon>Dikarya</taxon>
        <taxon>Basidiomycota</taxon>
        <taxon>Agaricomycotina</taxon>
        <taxon>Agaricomycetes</taxon>
        <taxon>Polyporales</taxon>
        <taxon>Phanerochaetaceae</taxon>
        <taxon>Phlebiopsis</taxon>
    </lineage>
</organism>
<keyword evidence="3" id="KW-1185">Reference proteome</keyword>
<sequence>MSSDLSDIFFTGAQNPRHGCVMIGYVAQRPVYFEFDTPEIATSETRTTVYRNGKRAAAYFEWTMGTHMGLATIGGTKIPMSNLVAPGTSSNSRMFHTKDGRTLEWRKVAGFPGAYDVSAAPIARFSRFPRPRDTPVGPSHAILQCQFDDDELLLEAALALCLNRWIDQHGF</sequence>
<name>A0A0C3S938_PHLG1</name>
<proteinExistence type="predicted"/>
<dbReference type="OrthoDB" id="3183898at2759"/>
<dbReference type="HOGENOM" id="CLU_104312_1_0_1"/>
<dbReference type="EMBL" id="KN840487">
    <property type="protein sequence ID" value="KIP07967.1"/>
    <property type="molecule type" value="Genomic_DNA"/>
</dbReference>
<gene>
    <name evidence="2" type="ORF">PHLGIDRAFT_70159</name>
</gene>
<dbReference type="Pfam" id="PF20236">
    <property type="entry name" value="DUF6593"/>
    <property type="match status" value="1"/>
</dbReference>
<evidence type="ECO:0000259" key="1">
    <source>
        <dbReference type="Pfam" id="PF20236"/>
    </source>
</evidence>
<evidence type="ECO:0000313" key="3">
    <source>
        <dbReference type="Proteomes" id="UP000053257"/>
    </source>
</evidence>
<feature type="domain" description="DUF6593" evidence="1">
    <location>
        <begin position="31"/>
        <end position="145"/>
    </location>
</feature>
<protein>
    <recommendedName>
        <fullName evidence="1">DUF6593 domain-containing protein</fullName>
    </recommendedName>
</protein>
<accession>A0A0C3S938</accession>